<evidence type="ECO:0000256" key="2">
    <source>
        <dbReference type="SAM" id="SignalP"/>
    </source>
</evidence>
<dbReference type="PANTHER" id="PTHR11802">
    <property type="entry name" value="SERINE PROTEASE FAMILY S10 SERINE CARBOXYPEPTIDASE"/>
    <property type="match status" value="1"/>
</dbReference>
<dbReference type="PANTHER" id="PTHR11802:SF32">
    <property type="entry name" value="SERINE CARBOXYPEPTIDASE-LIKE 29"/>
    <property type="match status" value="1"/>
</dbReference>
<evidence type="ECO:0000313" key="4">
    <source>
        <dbReference type="Proteomes" id="UP000631114"/>
    </source>
</evidence>
<keyword evidence="2" id="KW-0732">Signal</keyword>
<dbReference type="Pfam" id="PF00450">
    <property type="entry name" value="Peptidase_S10"/>
    <property type="match status" value="1"/>
</dbReference>
<dbReference type="OrthoDB" id="443318at2759"/>
<name>A0A835IPS0_9MAGN</name>
<feature type="chain" id="PRO_5032548229" evidence="2">
    <location>
        <begin position="25"/>
        <end position="175"/>
    </location>
</feature>
<reference evidence="3 4" key="1">
    <citation type="submission" date="2020-10" db="EMBL/GenBank/DDBJ databases">
        <title>The Coptis chinensis genome and diversification of protoberbering-type alkaloids.</title>
        <authorList>
            <person name="Wang B."/>
            <person name="Shu S."/>
            <person name="Song C."/>
            <person name="Liu Y."/>
        </authorList>
    </citation>
    <scope>NUCLEOTIDE SEQUENCE [LARGE SCALE GENOMIC DNA]</scope>
    <source>
        <strain evidence="3">HL-2020</strain>
        <tissue evidence="3">Leaf</tissue>
    </source>
</reference>
<dbReference type="GO" id="GO:0004185">
    <property type="term" value="F:serine-type carboxypeptidase activity"/>
    <property type="evidence" value="ECO:0007669"/>
    <property type="project" value="InterPro"/>
</dbReference>
<comment type="caution">
    <text evidence="3">The sequence shown here is derived from an EMBL/GenBank/DDBJ whole genome shotgun (WGS) entry which is preliminary data.</text>
</comment>
<dbReference type="InterPro" id="IPR001563">
    <property type="entry name" value="Peptidase_S10"/>
</dbReference>
<accession>A0A835IPS0</accession>
<dbReference type="GO" id="GO:0006508">
    <property type="term" value="P:proteolysis"/>
    <property type="evidence" value="ECO:0007669"/>
    <property type="project" value="InterPro"/>
</dbReference>
<protein>
    <submittedName>
        <fullName evidence="3">Uncharacterized protein</fullName>
    </submittedName>
</protein>
<proteinExistence type="inferred from homology"/>
<keyword evidence="4" id="KW-1185">Reference proteome</keyword>
<comment type="similarity">
    <text evidence="1">Belongs to the peptidase S10 family.</text>
</comment>
<evidence type="ECO:0000313" key="3">
    <source>
        <dbReference type="EMBL" id="KAF9620598.1"/>
    </source>
</evidence>
<evidence type="ECO:0000256" key="1">
    <source>
        <dbReference type="ARBA" id="ARBA00009431"/>
    </source>
</evidence>
<dbReference type="SUPFAM" id="SSF53474">
    <property type="entry name" value="alpha/beta-Hydrolases"/>
    <property type="match status" value="1"/>
</dbReference>
<dbReference type="AlphaFoldDB" id="A0A835IPS0"/>
<feature type="signal peptide" evidence="2">
    <location>
        <begin position="1"/>
        <end position="24"/>
    </location>
</feature>
<dbReference type="Gene3D" id="3.40.50.1820">
    <property type="entry name" value="alpha/beta hydrolase"/>
    <property type="match status" value="1"/>
</dbReference>
<dbReference type="InterPro" id="IPR029058">
    <property type="entry name" value="AB_hydrolase_fold"/>
</dbReference>
<dbReference type="EMBL" id="JADFTS010000002">
    <property type="protein sequence ID" value="KAF9620598.1"/>
    <property type="molecule type" value="Genomic_DNA"/>
</dbReference>
<dbReference type="GO" id="GO:0005773">
    <property type="term" value="C:vacuole"/>
    <property type="evidence" value="ECO:0007669"/>
    <property type="project" value="TreeGrafter"/>
</dbReference>
<dbReference type="Proteomes" id="UP000631114">
    <property type="component" value="Unassembled WGS sequence"/>
</dbReference>
<sequence length="175" mass="19881">MEMKRWLLFFHLFCLLVKLQTSSSTTSCQQEKDRVLELPGLSVNVSFEHYSGYVTVNEESGRNLFYWFFEAVEDPSSKPLVIWLQGGPGCSSVGFGEAEEIGPFHINPDGKTLCLNPYSWNQGKHFSYSSLRFGHLSKPYHVLAENYIGRGQTYLQSIGKIFSILPSFKLKIPLS</sequence>
<gene>
    <name evidence="3" type="ORF">IFM89_013624</name>
</gene>
<organism evidence="3 4">
    <name type="scientific">Coptis chinensis</name>
    <dbReference type="NCBI Taxonomy" id="261450"/>
    <lineage>
        <taxon>Eukaryota</taxon>
        <taxon>Viridiplantae</taxon>
        <taxon>Streptophyta</taxon>
        <taxon>Embryophyta</taxon>
        <taxon>Tracheophyta</taxon>
        <taxon>Spermatophyta</taxon>
        <taxon>Magnoliopsida</taxon>
        <taxon>Ranunculales</taxon>
        <taxon>Ranunculaceae</taxon>
        <taxon>Coptidoideae</taxon>
        <taxon>Coptis</taxon>
    </lineage>
</organism>